<keyword evidence="3" id="KW-1185">Reference proteome</keyword>
<dbReference type="Pfam" id="PF04969">
    <property type="entry name" value="CS"/>
    <property type="match status" value="1"/>
</dbReference>
<dbReference type="SUPFAM" id="SSF49764">
    <property type="entry name" value="HSP20-like chaperones"/>
    <property type="match status" value="1"/>
</dbReference>
<dbReference type="GO" id="GO:0006457">
    <property type="term" value="P:protein folding"/>
    <property type="evidence" value="ECO:0007669"/>
    <property type="project" value="TreeGrafter"/>
</dbReference>
<dbReference type="PANTHER" id="PTHR12356">
    <property type="entry name" value="NUCLEAR MOVEMENT PROTEIN NUDC"/>
    <property type="match status" value="1"/>
</dbReference>
<dbReference type="Gene3D" id="1.20.5.740">
    <property type="entry name" value="Single helix bin"/>
    <property type="match status" value="1"/>
</dbReference>
<dbReference type="GO" id="GO:0005737">
    <property type="term" value="C:cytoplasm"/>
    <property type="evidence" value="ECO:0007669"/>
    <property type="project" value="TreeGrafter"/>
</dbReference>
<sequence>MAKEDLSFYDMKGGFAPVKTEFGRWWQTVYEIHLEVDLPPNTRGKECVVNITTTELSVQIRGETKLKGKLFGIIRPDESVWTVEENVMTILLSRSDHAIKEIIWPSLMADKSYPLDALAMHETRKKLDLERFQITNPGFDFTNARLAKCYDKVKDLPKEEDE</sequence>
<dbReference type="GO" id="GO:0051082">
    <property type="term" value="F:unfolded protein binding"/>
    <property type="evidence" value="ECO:0007669"/>
    <property type="project" value="TreeGrafter"/>
</dbReference>
<reference evidence="2 3" key="1">
    <citation type="submission" date="2020-04" db="EMBL/GenBank/DDBJ databases">
        <authorList>
            <person name="Alioto T."/>
            <person name="Alioto T."/>
            <person name="Gomez Garrido J."/>
        </authorList>
    </citation>
    <scope>NUCLEOTIDE SEQUENCE [LARGE SCALE GENOMIC DNA]</scope>
</reference>
<dbReference type="Proteomes" id="UP000494165">
    <property type="component" value="Unassembled WGS sequence"/>
</dbReference>
<dbReference type="AlphaFoldDB" id="A0A8S1EE56"/>
<dbReference type="PANTHER" id="PTHR12356:SF18">
    <property type="entry name" value="NUDC DOMAIN-CONTAINING PROTEIN 2"/>
    <property type="match status" value="1"/>
</dbReference>
<evidence type="ECO:0000259" key="1">
    <source>
        <dbReference type="PROSITE" id="PS51203"/>
    </source>
</evidence>
<feature type="domain" description="CS" evidence="1">
    <location>
        <begin position="18"/>
        <end position="108"/>
    </location>
</feature>
<dbReference type="InterPro" id="IPR007052">
    <property type="entry name" value="CS_dom"/>
</dbReference>
<dbReference type="InterPro" id="IPR037898">
    <property type="entry name" value="NudC_fam"/>
</dbReference>
<dbReference type="OrthoDB" id="515366at2759"/>
<protein>
    <recommendedName>
        <fullName evidence="1">CS domain-containing protein</fullName>
    </recommendedName>
</protein>
<proteinExistence type="predicted"/>
<dbReference type="PROSITE" id="PS51203">
    <property type="entry name" value="CS"/>
    <property type="match status" value="1"/>
</dbReference>
<accession>A0A8S1EE56</accession>
<dbReference type="InterPro" id="IPR008978">
    <property type="entry name" value="HSP20-like_chaperone"/>
</dbReference>
<dbReference type="Gene3D" id="2.60.40.790">
    <property type="match status" value="1"/>
</dbReference>
<name>A0A8S1EE56_9INSE</name>
<evidence type="ECO:0000313" key="3">
    <source>
        <dbReference type="Proteomes" id="UP000494165"/>
    </source>
</evidence>
<organism evidence="2 3">
    <name type="scientific">Cloeon dipterum</name>
    <dbReference type="NCBI Taxonomy" id="197152"/>
    <lineage>
        <taxon>Eukaryota</taxon>
        <taxon>Metazoa</taxon>
        <taxon>Ecdysozoa</taxon>
        <taxon>Arthropoda</taxon>
        <taxon>Hexapoda</taxon>
        <taxon>Insecta</taxon>
        <taxon>Pterygota</taxon>
        <taxon>Palaeoptera</taxon>
        <taxon>Ephemeroptera</taxon>
        <taxon>Pisciforma</taxon>
        <taxon>Baetidae</taxon>
        <taxon>Cloeon</taxon>
    </lineage>
</organism>
<comment type="caution">
    <text evidence="2">The sequence shown here is derived from an EMBL/GenBank/DDBJ whole genome shotgun (WGS) entry which is preliminary data.</text>
</comment>
<evidence type="ECO:0000313" key="2">
    <source>
        <dbReference type="EMBL" id="CAB3388614.1"/>
    </source>
</evidence>
<gene>
    <name evidence="2" type="ORF">CLODIP_2_CD05835</name>
</gene>
<dbReference type="EMBL" id="CADEPI010000831">
    <property type="protein sequence ID" value="CAB3388614.1"/>
    <property type="molecule type" value="Genomic_DNA"/>
</dbReference>